<proteinExistence type="predicted"/>
<organism evidence="1 2">
    <name type="scientific">Limnofasciculus baicalensis BBK-W-15</name>
    <dbReference type="NCBI Taxonomy" id="2699891"/>
    <lineage>
        <taxon>Bacteria</taxon>
        <taxon>Bacillati</taxon>
        <taxon>Cyanobacteriota</taxon>
        <taxon>Cyanophyceae</taxon>
        <taxon>Coleofasciculales</taxon>
        <taxon>Coleofasciculaceae</taxon>
        <taxon>Limnofasciculus</taxon>
        <taxon>Limnofasciculus baicalensis</taxon>
    </lineage>
</organism>
<gene>
    <name evidence="1" type="ORF">NJ959_21935</name>
</gene>
<dbReference type="GO" id="GO:0016787">
    <property type="term" value="F:hydrolase activity"/>
    <property type="evidence" value="ECO:0007669"/>
    <property type="project" value="UniProtKB-KW"/>
</dbReference>
<evidence type="ECO:0000313" key="2">
    <source>
        <dbReference type="Proteomes" id="UP001204953"/>
    </source>
</evidence>
<dbReference type="GO" id="GO:0004519">
    <property type="term" value="F:endonuclease activity"/>
    <property type="evidence" value="ECO:0007669"/>
    <property type="project" value="UniProtKB-KW"/>
</dbReference>
<keyword evidence="1" id="KW-0255">Endonuclease</keyword>
<dbReference type="Pfam" id="PF09566">
    <property type="entry name" value="RE_SacI"/>
    <property type="match status" value="1"/>
</dbReference>
<sequence length="377" mass="42338">MGEPREILNAAFRRALSNLGQSLVADEEMRNRVDYVARNLKNRAGVRLLMACLVAKIHRPELDVRKPYTEIGTPDAFSGRTYDERYIAAFINEHNLPCNSTTAFLTPALRNRNVMLIKDLNLLGKPPQLYESVLNLLDDVANNKVSAEAILAETIRLLITDRNQRQQRIEALVKELKTTEDALPLSSEDIVNLIEKHLSLKGTSRLPVLLVAAAYQAAQEYLREKVLKLQSHNAADRQTGAIGDVEITILGDNQVLTSYEMKSKRVTKDDIDRALQKLANSGSLVNNYIFITTDVIDEEVQKYAISLYHETGGIELVILDCIGFLRHFLHLFHRLRSSFLETYQALILAEPQSAVSQPVKEAFLAMRQTAEAGVEEG</sequence>
<evidence type="ECO:0000313" key="1">
    <source>
        <dbReference type="EMBL" id="MCP2731092.1"/>
    </source>
</evidence>
<dbReference type="InterPro" id="IPR019066">
    <property type="entry name" value="Restrct_endonuc_II_SacI"/>
</dbReference>
<keyword evidence="1" id="KW-0540">Nuclease</keyword>
<reference evidence="1" key="1">
    <citation type="submission" date="2022-06" db="EMBL/GenBank/DDBJ databases">
        <title>New cyanobacteria of genus Symplocastrum in benthos of Lake Baikal.</title>
        <authorList>
            <person name="Sorokovikova E."/>
            <person name="Tikhonova I."/>
            <person name="Krasnopeev A."/>
            <person name="Evseev P."/>
            <person name="Gladkikh A."/>
            <person name="Belykh O."/>
        </authorList>
    </citation>
    <scope>NUCLEOTIDE SEQUENCE</scope>
    <source>
        <strain evidence="1">BBK-W-15</strain>
    </source>
</reference>
<dbReference type="Proteomes" id="UP001204953">
    <property type="component" value="Unassembled WGS sequence"/>
</dbReference>
<dbReference type="EMBL" id="JAMZMM010000279">
    <property type="protein sequence ID" value="MCP2731092.1"/>
    <property type="molecule type" value="Genomic_DNA"/>
</dbReference>
<dbReference type="RefSeq" id="WP_254013836.1">
    <property type="nucleotide sequence ID" value="NZ_JAMZMM010000279.1"/>
</dbReference>
<keyword evidence="1" id="KW-0378">Hydrolase</keyword>
<dbReference type="EC" id="3.1.21.-" evidence="1"/>
<comment type="caution">
    <text evidence="1">The sequence shown here is derived from an EMBL/GenBank/DDBJ whole genome shotgun (WGS) entry which is preliminary data.</text>
</comment>
<dbReference type="AlphaFoldDB" id="A0AAE3GYU2"/>
<name>A0AAE3GYU2_9CYAN</name>
<accession>A0AAE3GYU2</accession>
<keyword evidence="2" id="KW-1185">Reference proteome</keyword>
<protein>
    <submittedName>
        <fullName evidence="1">Restriction endonuclease, SacI family</fullName>
        <ecNumber evidence="1">3.1.21.-</ecNumber>
    </submittedName>
</protein>